<accession>A0ABQ5KTA2</accession>
<dbReference type="Proteomes" id="UP001057375">
    <property type="component" value="Unassembled WGS sequence"/>
</dbReference>
<reference evidence="1" key="1">
    <citation type="submission" date="2022-03" db="EMBL/GenBank/DDBJ databases">
        <title>Draft genome sequence of Aduncisulcus paluster, a free-living microaerophilic Fornicata.</title>
        <authorList>
            <person name="Yuyama I."/>
            <person name="Kume K."/>
            <person name="Tamura T."/>
            <person name="Inagaki Y."/>
            <person name="Hashimoto T."/>
        </authorList>
    </citation>
    <scope>NUCLEOTIDE SEQUENCE</scope>
    <source>
        <strain evidence="1">NY0171</strain>
    </source>
</reference>
<proteinExistence type="predicted"/>
<dbReference type="EMBL" id="BQXS01011045">
    <property type="protein sequence ID" value="GKT35690.1"/>
    <property type="molecule type" value="Genomic_DNA"/>
</dbReference>
<feature type="non-terminal residue" evidence="1">
    <location>
        <position position="1"/>
    </location>
</feature>
<organism evidence="1 2">
    <name type="scientific">Aduncisulcus paluster</name>
    <dbReference type="NCBI Taxonomy" id="2918883"/>
    <lineage>
        <taxon>Eukaryota</taxon>
        <taxon>Metamonada</taxon>
        <taxon>Carpediemonas-like organisms</taxon>
        <taxon>Aduncisulcus</taxon>
    </lineage>
</organism>
<evidence type="ECO:0000313" key="2">
    <source>
        <dbReference type="Proteomes" id="UP001057375"/>
    </source>
</evidence>
<evidence type="ECO:0000313" key="1">
    <source>
        <dbReference type="EMBL" id="GKT35690.1"/>
    </source>
</evidence>
<gene>
    <name evidence="1" type="ORF">ADUPG1_008796</name>
</gene>
<name>A0ABQ5KTA2_9EUKA</name>
<sequence length="66" mass="7517">SASHRRSSPVLEPIAGATEDDELTVAQDASHQEECRFRHVNHHCIFFRFRQFSLPSSSLTFVNCTI</sequence>
<protein>
    <submittedName>
        <fullName evidence="1">Uncharacterized protein</fullName>
    </submittedName>
</protein>
<comment type="caution">
    <text evidence="1">The sequence shown here is derived from an EMBL/GenBank/DDBJ whole genome shotgun (WGS) entry which is preliminary data.</text>
</comment>
<keyword evidence="2" id="KW-1185">Reference proteome</keyword>